<organism evidence="2 3">
    <name type="scientific">Portunus trituberculatus</name>
    <name type="common">Swimming crab</name>
    <name type="synonym">Neptunus trituberculatus</name>
    <dbReference type="NCBI Taxonomy" id="210409"/>
    <lineage>
        <taxon>Eukaryota</taxon>
        <taxon>Metazoa</taxon>
        <taxon>Ecdysozoa</taxon>
        <taxon>Arthropoda</taxon>
        <taxon>Crustacea</taxon>
        <taxon>Multicrustacea</taxon>
        <taxon>Malacostraca</taxon>
        <taxon>Eumalacostraca</taxon>
        <taxon>Eucarida</taxon>
        <taxon>Decapoda</taxon>
        <taxon>Pleocyemata</taxon>
        <taxon>Brachyura</taxon>
        <taxon>Eubrachyura</taxon>
        <taxon>Portunoidea</taxon>
        <taxon>Portunidae</taxon>
        <taxon>Portuninae</taxon>
        <taxon>Portunus</taxon>
    </lineage>
</organism>
<dbReference type="Proteomes" id="UP000324222">
    <property type="component" value="Unassembled WGS sequence"/>
</dbReference>
<name>A0A5B7EIY0_PORTR</name>
<dbReference type="AlphaFoldDB" id="A0A5B7EIY0"/>
<sequence length="259" mass="28293">MVSVEASGNGSQLHCLRLKGLPREEGQEQRWMAMLEPTEVTQVKATVDYNGPCSITPPHNTSPLQTHFNTLAHHLSLILFSTIYNITESLSPPSQNPPYYCLKLPETCAFISANVAVKSTLFSLYTELRLGMKGVCGLVWEAPLELELFFTGDSKCPRKLEREKSLTSLLSHWVSDCCRRREGDEGGEGGVLESVGKPDVSPTRQLPLPPAIPPTSPPPTSPRPCALPTTTQAWGSPVVASNSGWVAAAKRPVEEKEFI</sequence>
<gene>
    <name evidence="2" type="ORF">E2C01_026723</name>
</gene>
<evidence type="ECO:0000313" key="2">
    <source>
        <dbReference type="EMBL" id="MPC33375.1"/>
    </source>
</evidence>
<evidence type="ECO:0000256" key="1">
    <source>
        <dbReference type="SAM" id="MobiDB-lite"/>
    </source>
</evidence>
<evidence type="ECO:0000313" key="3">
    <source>
        <dbReference type="Proteomes" id="UP000324222"/>
    </source>
</evidence>
<keyword evidence="3" id="KW-1185">Reference proteome</keyword>
<feature type="compositionally biased region" description="Pro residues" evidence="1">
    <location>
        <begin position="207"/>
        <end position="222"/>
    </location>
</feature>
<comment type="caution">
    <text evidence="2">The sequence shown here is derived from an EMBL/GenBank/DDBJ whole genome shotgun (WGS) entry which is preliminary data.</text>
</comment>
<proteinExistence type="predicted"/>
<reference evidence="2 3" key="1">
    <citation type="submission" date="2019-05" db="EMBL/GenBank/DDBJ databases">
        <title>Another draft genome of Portunus trituberculatus and its Hox gene families provides insights of decapod evolution.</title>
        <authorList>
            <person name="Jeong J.-H."/>
            <person name="Song I."/>
            <person name="Kim S."/>
            <person name="Choi T."/>
            <person name="Kim D."/>
            <person name="Ryu S."/>
            <person name="Kim W."/>
        </authorList>
    </citation>
    <scope>NUCLEOTIDE SEQUENCE [LARGE SCALE GENOMIC DNA]</scope>
    <source>
        <tissue evidence="2">Muscle</tissue>
    </source>
</reference>
<protein>
    <submittedName>
        <fullName evidence="2">Uncharacterized protein</fullName>
    </submittedName>
</protein>
<dbReference type="EMBL" id="VSRR010002822">
    <property type="protein sequence ID" value="MPC33375.1"/>
    <property type="molecule type" value="Genomic_DNA"/>
</dbReference>
<accession>A0A5B7EIY0</accession>
<feature type="region of interest" description="Disordered" evidence="1">
    <location>
        <begin position="183"/>
        <end position="236"/>
    </location>
</feature>